<keyword evidence="4" id="KW-0762">Sugar transport</keyword>
<dbReference type="GeneID" id="57961166"/>
<dbReference type="Proteomes" id="UP000013085">
    <property type="component" value="Unassembled WGS sequence"/>
</dbReference>
<evidence type="ECO:0000313" key="9">
    <source>
        <dbReference type="EMBL" id="ENZ18304.1"/>
    </source>
</evidence>
<evidence type="ECO:0000256" key="2">
    <source>
        <dbReference type="ARBA" id="ARBA00022448"/>
    </source>
</evidence>
<keyword evidence="3" id="KW-0963">Cytoplasm</keyword>
<organism evidence="9 10">
    <name type="scientific">[Clostridium] clostridioforme 90A8</name>
    <dbReference type="NCBI Taxonomy" id="999408"/>
    <lineage>
        <taxon>Bacteria</taxon>
        <taxon>Bacillati</taxon>
        <taxon>Bacillota</taxon>
        <taxon>Clostridia</taxon>
        <taxon>Lachnospirales</taxon>
        <taxon>Lachnospiraceae</taxon>
        <taxon>Enterocloster</taxon>
    </lineage>
</organism>
<dbReference type="PANTHER" id="PTHR33799:SF1">
    <property type="entry name" value="PTS SYSTEM MANNOSE-SPECIFIC EIIAB COMPONENT-RELATED"/>
    <property type="match status" value="1"/>
</dbReference>
<sequence length="144" mass="14956">MTGIIVTGHGKFPEGILSAISLVAGKPDNTAAVNFEMGQSSEDLKGSMTRAMESLEGDEVLILADLVGGTPFNTAAALKAERADKKIKVIAGVNMAALVEAVFSRTMYGLDELAAALLTAGKEGLRDLDALDSAEEAPEFEDGL</sequence>
<dbReference type="GO" id="GO:0016020">
    <property type="term" value="C:membrane"/>
    <property type="evidence" value="ECO:0007669"/>
    <property type="project" value="InterPro"/>
</dbReference>
<protein>
    <submittedName>
        <fullName evidence="9">PTS system, mannose/fructose/sorbose family, IIA component</fullName>
    </submittedName>
</protein>
<dbReference type="InterPro" id="IPR004701">
    <property type="entry name" value="PTS_EIIA_man-typ"/>
</dbReference>
<dbReference type="EMBL" id="AGYR01000011">
    <property type="protein sequence ID" value="ENZ18304.1"/>
    <property type="molecule type" value="Genomic_DNA"/>
</dbReference>
<evidence type="ECO:0000256" key="5">
    <source>
        <dbReference type="ARBA" id="ARBA00022679"/>
    </source>
</evidence>
<dbReference type="InterPro" id="IPR033887">
    <property type="entry name" value="PTS_IIA_man"/>
</dbReference>
<dbReference type="CDD" id="cd00006">
    <property type="entry name" value="PTS_IIA_man"/>
    <property type="match status" value="1"/>
</dbReference>
<keyword evidence="7" id="KW-0418">Kinase</keyword>
<evidence type="ECO:0000256" key="6">
    <source>
        <dbReference type="ARBA" id="ARBA00022683"/>
    </source>
</evidence>
<dbReference type="InterPro" id="IPR051471">
    <property type="entry name" value="Bacterial_PTS_sugar_comp"/>
</dbReference>
<dbReference type="RefSeq" id="WP_002584384.1">
    <property type="nucleotide sequence ID" value="NZ_KB851009.1"/>
</dbReference>
<evidence type="ECO:0000256" key="1">
    <source>
        <dbReference type="ARBA" id="ARBA00004496"/>
    </source>
</evidence>
<comment type="caution">
    <text evidence="9">The sequence shown here is derived from an EMBL/GenBank/DDBJ whole genome shotgun (WGS) entry which is preliminary data.</text>
</comment>
<dbReference type="PANTHER" id="PTHR33799">
    <property type="entry name" value="PTS PERMEASE-RELATED-RELATED"/>
    <property type="match status" value="1"/>
</dbReference>
<dbReference type="GO" id="GO:0009401">
    <property type="term" value="P:phosphoenolpyruvate-dependent sugar phosphotransferase system"/>
    <property type="evidence" value="ECO:0007669"/>
    <property type="project" value="UniProtKB-KW"/>
</dbReference>
<evidence type="ECO:0000256" key="7">
    <source>
        <dbReference type="ARBA" id="ARBA00022777"/>
    </source>
</evidence>
<dbReference type="GO" id="GO:0005737">
    <property type="term" value="C:cytoplasm"/>
    <property type="evidence" value="ECO:0007669"/>
    <property type="project" value="UniProtKB-SubCell"/>
</dbReference>
<dbReference type="InterPro" id="IPR036662">
    <property type="entry name" value="PTS_EIIA_man-typ_sf"/>
</dbReference>
<dbReference type="Gene3D" id="3.40.50.510">
    <property type="entry name" value="Phosphotransferase system, mannose-type IIA component"/>
    <property type="match status" value="1"/>
</dbReference>
<dbReference type="GO" id="GO:0016301">
    <property type="term" value="F:kinase activity"/>
    <property type="evidence" value="ECO:0007669"/>
    <property type="project" value="UniProtKB-KW"/>
</dbReference>
<accession>A0A0E2HSC8</accession>
<dbReference type="AlphaFoldDB" id="A0A0E2HSC8"/>
<evidence type="ECO:0000256" key="4">
    <source>
        <dbReference type="ARBA" id="ARBA00022597"/>
    </source>
</evidence>
<dbReference type="HOGENOM" id="CLU_123235_1_0_9"/>
<feature type="domain" description="PTS EIIA type-4" evidence="8">
    <location>
        <begin position="1"/>
        <end position="125"/>
    </location>
</feature>
<keyword evidence="5" id="KW-0808">Transferase</keyword>
<evidence type="ECO:0000256" key="3">
    <source>
        <dbReference type="ARBA" id="ARBA00022490"/>
    </source>
</evidence>
<keyword evidence="2" id="KW-0813">Transport</keyword>
<evidence type="ECO:0000313" key="10">
    <source>
        <dbReference type="Proteomes" id="UP000013085"/>
    </source>
</evidence>
<gene>
    <name evidence="9" type="ORF">HMPREF1090_01347</name>
</gene>
<evidence type="ECO:0000259" key="8">
    <source>
        <dbReference type="PROSITE" id="PS51096"/>
    </source>
</evidence>
<dbReference type="PATRIC" id="fig|999408.3.peg.1450"/>
<dbReference type="Pfam" id="PF03610">
    <property type="entry name" value="EIIA-man"/>
    <property type="match status" value="1"/>
</dbReference>
<name>A0A0E2HSC8_9FIRM</name>
<proteinExistence type="predicted"/>
<reference evidence="9 10" key="1">
    <citation type="submission" date="2013-01" db="EMBL/GenBank/DDBJ databases">
        <title>The Genome Sequence of Clostridium clostridioforme 90A8.</title>
        <authorList>
            <consortium name="The Broad Institute Genome Sequencing Platform"/>
            <person name="Earl A."/>
            <person name="Ward D."/>
            <person name="Feldgarden M."/>
            <person name="Gevers D."/>
            <person name="Courvalin P."/>
            <person name="Lambert T."/>
            <person name="Walker B."/>
            <person name="Young S.K."/>
            <person name="Zeng Q."/>
            <person name="Gargeya S."/>
            <person name="Fitzgerald M."/>
            <person name="Haas B."/>
            <person name="Abouelleil A."/>
            <person name="Alvarado L."/>
            <person name="Arachchi H.M."/>
            <person name="Berlin A.M."/>
            <person name="Chapman S.B."/>
            <person name="Dewar J."/>
            <person name="Goldberg J."/>
            <person name="Griggs A."/>
            <person name="Gujja S."/>
            <person name="Hansen M."/>
            <person name="Howarth C."/>
            <person name="Imamovic A."/>
            <person name="Larimer J."/>
            <person name="McCowan C."/>
            <person name="Murphy C."/>
            <person name="Neiman D."/>
            <person name="Pearson M."/>
            <person name="Priest M."/>
            <person name="Roberts A."/>
            <person name="Saif S."/>
            <person name="Shea T."/>
            <person name="Sisk P."/>
            <person name="Sykes S."/>
            <person name="Wortman J."/>
            <person name="Nusbaum C."/>
            <person name="Birren B."/>
        </authorList>
    </citation>
    <scope>NUCLEOTIDE SEQUENCE [LARGE SCALE GENOMIC DNA]</scope>
    <source>
        <strain evidence="9 10">90A8</strain>
    </source>
</reference>
<comment type="subcellular location">
    <subcellularLocation>
        <location evidence="1">Cytoplasm</location>
    </subcellularLocation>
</comment>
<dbReference type="SUPFAM" id="SSF53062">
    <property type="entry name" value="PTS system fructose IIA component-like"/>
    <property type="match status" value="1"/>
</dbReference>
<keyword evidence="6" id="KW-0598">Phosphotransferase system</keyword>
<dbReference type="PROSITE" id="PS51096">
    <property type="entry name" value="PTS_EIIA_TYPE_4"/>
    <property type="match status" value="1"/>
</dbReference>